<proteinExistence type="predicted"/>
<name>A0A0N4UCK5_DRAME</name>
<evidence type="ECO:0000313" key="4">
    <source>
        <dbReference type="WBParaSite" id="DME_0000500201-mRNA-1"/>
    </source>
</evidence>
<protein>
    <submittedName>
        <fullName evidence="1 4">Uncharacterized protein</fullName>
    </submittedName>
</protein>
<dbReference type="Proteomes" id="UP000274756">
    <property type="component" value="Unassembled WGS sequence"/>
</dbReference>
<sequence length="61" mass="7093">MLQEQHGFEPVFISKKRKSRLNKLSELRGSDLNKFTSCSYAVKNGNEFFGGKCFSKFRQNE</sequence>
<organism evidence="2 4">
    <name type="scientific">Dracunculus medinensis</name>
    <name type="common">Guinea worm</name>
    <dbReference type="NCBI Taxonomy" id="318479"/>
    <lineage>
        <taxon>Eukaryota</taxon>
        <taxon>Metazoa</taxon>
        <taxon>Ecdysozoa</taxon>
        <taxon>Nematoda</taxon>
        <taxon>Chromadorea</taxon>
        <taxon>Rhabditida</taxon>
        <taxon>Spirurina</taxon>
        <taxon>Dracunculoidea</taxon>
        <taxon>Dracunculidae</taxon>
        <taxon>Dracunculus</taxon>
    </lineage>
</organism>
<reference evidence="1 3" key="2">
    <citation type="submission" date="2018-11" db="EMBL/GenBank/DDBJ databases">
        <authorList>
            <consortium name="Pathogen Informatics"/>
        </authorList>
    </citation>
    <scope>NUCLEOTIDE SEQUENCE [LARGE SCALE GENOMIC DNA]</scope>
</reference>
<dbReference type="EMBL" id="UYYG01001172">
    <property type="protein sequence ID" value="VDN58828.1"/>
    <property type="molecule type" value="Genomic_DNA"/>
</dbReference>
<keyword evidence="3" id="KW-1185">Reference proteome</keyword>
<dbReference type="Proteomes" id="UP000038040">
    <property type="component" value="Unplaced"/>
</dbReference>
<reference evidence="4" key="1">
    <citation type="submission" date="2017-02" db="UniProtKB">
        <authorList>
            <consortium name="WormBaseParasite"/>
        </authorList>
    </citation>
    <scope>IDENTIFICATION</scope>
</reference>
<gene>
    <name evidence="1" type="ORF">DME_LOCUS8801</name>
</gene>
<evidence type="ECO:0000313" key="1">
    <source>
        <dbReference type="EMBL" id="VDN58828.1"/>
    </source>
</evidence>
<evidence type="ECO:0000313" key="2">
    <source>
        <dbReference type="Proteomes" id="UP000038040"/>
    </source>
</evidence>
<dbReference type="OrthoDB" id="5868946at2759"/>
<dbReference type="WBParaSite" id="DME_0000500201-mRNA-1">
    <property type="protein sequence ID" value="DME_0000500201-mRNA-1"/>
    <property type="gene ID" value="DME_0000500201"/>
</dbReference>
<accession>A0A0N4UCK5</accession>
<dbReference type="AlphaFoldDB" id="A0A0N4UCK5"/>
<evidence type="ECO:0000313" key="3">
    <source>
        <dbReference type="Proteomes" id="UP000274756"/>
    </source>
</evidence>